<gene>
    <name evidence="8" type="ORF">APICC_00920</name>
</gene>
<comment type="subcellular location">
    <subcellularLocation>
        <location evidence="1">Mitochondrion</location>
    </subcellularLocation>
</comment>
<proteinExistence type="inferred from homology"/>
<organism evidence="8 9">
    <name type="scientific">Apis cerana cerana</name>
    <name type="common">Oriental honeybee</name>
    <dbReference type="NCBI Taxonomy" id="94128"/>
    <lineage>
        <taxon>Eukaryota</taxon>
        <taxon>Metazoa</taxon>
        <taxon>Ecdysozoa</taxon>
        <taxon>Arthropoda</taxon>
        <taxon>Hexapoda</taxon>
        <taxon>Insecta</taxon>
        <taxon>Pterygota</taxon>
        <taxon>Neoptera</taxon>
        <taxon>Endopterygota</taxon>
        <taxon>Hymenoptera</taxon>
        <taxon>Apocrita</taxon>
        <taxon>Aculeata</taxon>
        <taxon>Apoidea</taxon>
        <taxon>Anthophila</taxon>
        <taxon>Apidae</taxon>
        <taxon>Apis</taxon>
    </lineage>
</organism>
<evidence type="ECO:0000313" key="8">
    <source>
        <dbReference type="EMBL" id="PBC27325.1"/>
    </source>
</evidence>
<dbReference type="OrthoDB" id="1107506at2759"/>
<reference evidence="8 9" key="1">
    <citation type="submission" date="2014-07" db="EMBL/GenBank/DDBJ databases">
        <title>Genomic and transcriptomic analysis on Apis cerana provide comprehensive insights into honey bee biology.</title>
        <authorList>
            <person name="Diao Q."/>
            <person name="Sun L."/>
            <person name="Zheng H."/>
            <person name="Zheng H."/>
            <person name="Xu S."/>
            <person name="Wang S."/>
            <person name="Zeng Z."/>
            <person name="Hu F."/>
            <person name="Su S."/>
            <person name="Wu J."/>
        </authorList>
    </citation>
    <scope>NUCLEOTIDE SEQUENCE [LARGE SCALE GENOMIC DNA]</scope>
    <source>
        <tissue evidence="8">Pupae without intestine</tissue>
    </source>
</reference>
<evidence type="ECO:0000256" key="5">
    <source>
        <dbReference type="ARBA" id="ARBA00023128"/>
    </source>
</evidence>
<evidence type="ECO:0000256" key="4">
    <source>
        <dbReference type="ARBA" id="ARBA00022980"/>
    </source>
</evidence>
<evidence type="ECO:0000256" key="6">
    <source>
        <dbReference type="ARBA" id="ARBA00023274"/>
    </source>
</evidence>
<protein>
    <recommendedName>
        <fullName evidence="7">Large ribosomal subunit protein mL42</fullName>
    </recommendedName>
</protein>
<keyword evidence="4 8" id="KW-0689">Ribosomal protein</keyword>
<dbReference type="Pfam" id="PF10210">
    <property type="entry name" value="MRP-S32"/>
    <property type="match status" value="1"/>
</dbReference>
<dbReference type="STRING" id="94128.A0A2A3E6I1"/>
<evidence type="ECO:0000256" key="2">
    <source>
        <dbReference type="ARBA" id="ARBA00005556"/>
    </source>
</evidence>
<keyword evidence="5" id="KW-0496">Mitochondrion</keyword>
<dbReference type="PANTHER" id="PTHR13450:SF4">
    <property type="entry name" value="LARGE RIBOSOMAL SUBUNIT PROTEIN ML42"/>
    <property type="match status" value="1"/>
</dbReference>
<keyword evidence="3" id="KW-0809">Transit peptide</keyword>
<evidence type="ECO:0000313" key="9">
    <source>
        <dbReference type="Proteomes" id="UP000242457"/>
    </source>
</evidence>
<name>A0A2A3E6I1_APICC</name>
<accession>A0A2A3E6I1</accession>
<sequence>MNAILGVGRTINIFCKRCLSSFKLPSEFVIPINNDMIICWHPEREFPYKCSLPLPQEKETLSNSILCIGEKEIADVFKHKKKEIVIEELRKMTYTTKHRWYPKKRLLRFKKVEPDRPYL</sequence>
<dbReference type="GO" id="GO:0005762">
    <property type="term" value="C:mitochondrial large ribosomal subunit"/>
    <property type="evidence" value="ECO:0007669"/>
    <property type="project" value="TreeGrafter"/>
</dbReference>
<dbReference type="EMBL" id="KZ288353">
    <property type="protein sequence ID" value="PBC27325.1"/>
    <property type="molecule type" value="Genomic_DNA"/>
</dbReference>
<dbReference type="InterPro" id="IPR019346">
    <property type="entry name" value="Ribosomal_mL42"/>
</dbReference>
<evidence type="ECO:0000256" key="3">
    <source>
        <dbReference type="ARBA" id="ARBA00022946"/>
    </source>
</evidence>
<keyword evidence="9" id="KW-1185">Reference proteome</keyword>
<comment type="similarity">
    <text evidence="2">Belongs to the mitochondrion-specific ribosomal protein mL42 family.</text>
</comment>
<evidence type="ECO:0000256" key="1">
    <source>
        <dbReference type="ARBA" id="ARBA00004173"/>
    </source>
</evidence>
<dbReference type="PANTHER" id="PTHR13450">
    <property type="entry name" value="MITOCHONDRIAL 39S RIBOSOMAL PROTEIN L42"/>
    <property type="match status" value="1"/>
</dbReference>
<keyword evidence="6" id="KW-0687">Ribonucleoprotein</keyword>
<dbReference type="AlphaFoldDB" id="A0A2A3E6I1"/>
<evidence type="ECO:0000256" key="7">
    <source>
        <dbReference type="ARBA" id="ARBA00035189"/>
    </source>
</evidence>
<dbReference type="Proteomes" id="UP000242457">
    <property type="component" value="Unassembled WGS sequence"/>
</dbReference>